<proteinExistence type="predicted"/>
<dbReference type="Gramene" id="OGLUM11G11810.1">
    <property type="protein sequence ID" value="OGLUM11G11810.1"/>
    <property type="gene ID" value="OGLUM11G11810"/>
</dbReference>
<reference evidence="1" key="1">
    <citation type="submission" date="2015-04" db="UniProtKB">
        <authorList>
            <consortium name="EnsemblPlants"/>
        </authorList>
    </citation>
    <scope>IDENTIFICATION</scope>
</reference>
<dbReference type="Proteomes" id="UP000026961">
    <property type="component" value="Chromosome 11"/>
</dbReference>
<evidence type="ECO:0000313" key="2">
    <source>
        <dbReference type="Proteomes" id="UP000026961"/>
    </source>
</evidence>
<keyword evidence="2" id="KW-1185">Reference proteome</keyword>
<accession>A0A0E0BIN1</accession>
<evidence type="ECO:0000313" key="1">
    <source>
        <dbReference type="EnsemblPlants" id="OGLUM11G11810.1"/>
    </source>
</evidence>
<reference evidence="1" key="2">
    <citation type="submission" date="2018-05" db="EMBL/GenBank/DDBJ databases">
        <title>OgluRS3 (Oryza glumaepatula Reference Sequence Version 3).</title>
        <authorList>
            <person name="Zhang J."/>
            <person name="Kudrna D."/>
            <person name="Lee S."/>
            <person name="Talag J."/>
            <person name="Welchert J."/>
            <person name="Wing R.A."/>
        </authorList>
    </citation>
    <scope>NUCLEOTIDE SEQUENCE [LARGE SCALE GENOMIC DNA]</scope>
</reference>
<dbReference type="EnsemblPlants" id="OGLUM11G11810.1">
    <property type="protein sequence ID" value="OGLUM11G11810.1"/>
    <property type="gene ID" value="OGLUM11G11810"/>
</dbReference>
<protein>
    <submittedName>
        <fullName evidence="1">Uncharacterized protein</fullName>
    </submittedName>
</protein>
<sequence length="57" mass="6490">MNHPNSSPFNQLTPKSGQNRTVMLMERSINTGGQTLFNTELKMETKDLAPVRVNNWD</sequence>
<dbReference type="AlphaFoldDB" id="A0A0E0BIN1"/>
<dbReference type="HOGENOM" id="CLU_2999706_0_0_1"/>
<organism evidence="1">
    <name type="scientific">Oryza glumipatula</name>
    <dbReference type="NCBI Taxonomy" id="40148"/>
    <lineage>
        <taxon>Eukaryota</taxon>
        <taxon>Viridiplantae</taxon>
        <taxon>Streptophyta</taxon>
        <taxon>Embryophyta</taxon>
        <taxon>Tracheophyta</taxon>
        <taxon>Spermatophyta</taxon>
        <taxon>Magnoliopsida</taxon>
        <taxon>Liliopsida</taxon>
        <taxon>Poales</taxon>
        <taxon>Poaceae</taxon>
        <taxon>BOP clade</taxon>
        <taxon>Oryzoideae</taxon>
        <taxon>Oryzeae</taxon>
        <taxon>Oryzinae</taxon>
        <taxon>Oryza</taxon>
    </lineage>
</organism>
<name>A0A0E0BIN1_9ORYZ</name>